<dbReference type="EMBL" id="LFRF01000022">
    <property type="protein sequence ID" value="KND88910.1"/>
    <property type="molecule type" value="Genomic_DNA"/>
</dbReference>
<protein>
    <submittedName>
        <fullName evidence="1">Uncharacterized protein</fullName>
    </submittedName>
</protein>
<accession>A0A0L0N4Z8</accession>
<gene>
    <name evidence="1" type="ORF">TOPH_06397</name>
</gene>
<proteinExistence type="predicted"/>
<dbReference type="OrthoDB" id="10251048at2759"/>
<dbReference type="STRING" id="1163406.A0A0L0N4Z8"/>
<evidence type="ECO:0000313" key="1">
    <source>
        <dbReference type="EMBL" id="KND88910.1"/>
    </source>
</evidence>
<name>A0A0L0N4Z8_TOLOC</name>
<dbReference type="AlphaFoldDB" id="A0A0L0N4Z8"/>
<comment type="caution">
    <text evidence="1">The sequence shown here is derived from an EMBL/GenBank/DDBJ whole genome shotgun (WGS) entry which is preliminary data.</text>
</comment>
<reference evidence="1 2" key="1">
    <citation type="journal article" date="2015" name="BMC Genomics">
        <title>The genome of the truffle-parasite Tolypocladium ophioglossoides and the evolution of antifungal peptaibiotics.</title>
        <authorList>
            <person name="Quandt C.A."/>
            <person name="Bushley K.E."/>
            <person name="Spatafora J.W."/>
        </authorList>
    </citation>
    <scope>NUCLEOTIDE SEQUENCE [LARGE SCALE GENOMIC DNA]</scope>
    <source>
        <strain evidence="1 2">CBS 100239</strain>
    </source>
</reference>
<evidence type="ECO:0000313" key="2">
    <source>
        <dbReference type="Proteomes" id="UP000036947"/>
    </source>
</evidence>
<keyword evidence="2" id="KW-1185">Reference proteome</keyword>
<dbReference type="Proteomes" id="UP000036947">
    <property type="component" value="Unassembled WGS sequence"/>
</dbReference>
<sequence length="212" mass="22811">MLDGLRTALLDPATAAAASHPSGSSRHGVKVTHMDELDQVAARHFRDTQAAAISVSGRSLPLLYKLVSSLVAPPHRQALLVVDLDGRFDATRLTCGVDDLRHVYVQRPAHSSPEHLRVLVADADSFMLYDAAAQASRPRQWWGTIVLGGLGAGDIMAGWRGWLRVDRDQVQAFALGMSADEALAQRNARQEAVDAAGWAAASPWGGFVFHEG</sequence>
<organism evidence="1 2">
    <name type="scientific">Tolypocladium ophioglossoides (strain CBS 100239)</name>
    <name type="common">Snaketongue truffleclub</name>
    <name type="synonym">Elaphocordyceps ophioglossoides</name>
    <dbReference type="NCBI Taxonomy" id="1163406"/>
    <lineage>
        <taxon>Eukaryota</taxon>
        <taxon>Fungi</taxon>
        <taxon>Dikarya</taxon>
        <taxon>Ascomycota</taxon>
        <taxon>Pezizomycotina</taxon>
        <taxon>Sordariomycetes</taxon>
        <taxon>Hypocreomycetidae</taxon>
        <taxon>Hypocreales</taxon>
        <taxon>Ophiocordycipitaceae</taxon>
        <taxon>Tolypocladium</taxon>
    </lineage>
</organism>